<dbReference type="SUPFAM" id="SSF103481">
    <property type="entry name" value="Multidrug resistance efflux transporter EmrE"/>
    <property type="match status" value="2"/>
</dbReference>
<proteinExistence type="predicted"/>
<dbReference type="PANTHER" id="PTHR22911:SF6">
    <property type="entry name" value="SOLUTE CARRIER FAMILY 35 MEMBER G1"/>
    <property type="match status" value="1"/>
</dbReference>
<evidence type="ECO:0000256" key="1">
    <source>
        <dbReference type="ARBA" id="ARBA00004141"/>
    </source>
</evidence>
<feature type="transmembrane region" description="Helical" evidence="6">
    <location>
        <begin position="395"/>
        <end position="415"/>
    </location>
</feature>
<feature type="compositionally biased region" description="Polar residues" evidence="5">
    <location>
        <begin position="1"/>
        <end position="11"/>
    </location>
</feature>
<evidence type="ECO:0000256" key="2">
    <source>
        <dbReference type="ARBA" id="ARBA00022692"/>
    </source>
</evidence>
<evidence type="ECO:0000259" key="7">
    <source>
        <dbReference type="Pfam" id="PF00892"/>
    </source>
</evidence>
<feature type="transmembrane region" description="Helical" evidence="6">
    <location>
        <begin position="120"/>
        <end position="142"/>
    </location>
</feature>
<organism evidence="8 9">
    <name type="scientific">Tilletia horrida</name>
    <dbReference type="NCBI Taxonomy" id="155126"/>
    <lineage>
        <taxon>Eukaryota</taxon>
        <taxon>Fungi</taxon>
        <taxon>Dikarya</taxon>
        <taxon>Basidiomycota</taxon>
        <taxon>Ustilaginomycotina</taxon>
        <taxon>Exobasidiomycetes</taxon>
        <taxon>Tilletiales</taxon>
        <taxon>Tilletiaceae</taxon>
        <taxon>Tilletia</taxon>
    </lineage>
</organism>
<dbReference type="Proteomes" id="UP001176517">
    <property type="component" value="Unassembled WGS sequence"/>
</dbReference>
<feature type="transmembrane region" description="Helical" evidence="6">
    <location>
        <begin position="458"/>
        <end position="478"/>
    </location>
</feature>
<protein>
    <recommendedName>
        <fullName evidence="7">EamA domain-containing protein</fullName>
    </recommendedName>
</protein>
<keyword evidence="9" id="KW-1185">Reference proteome</keyword>
<keyword evidence="2 6" id="KW-0812">Transmembrane</keyword>
<dbReference type="AlphaFoldDB" id="A0AAN6GTI1"/>
<feature type="domain" description="EamA" evidence="7">
    <location>
        <begin position="397"/>
        <end position="530"/>
    </location>
</feature>
<dbReference type="InterPro" id="IPR037185">
    <property type="entry name" value="EmrE-like"/>
</dbReference>
<feature type="transmembrane region" description="Helical" evidence="6">
    <location>
        <begin position="490"/>
        <end position="508"/>
    </location>
</feature>
<keyword evidence="3 6" id="KW-1133">Transmembrane helix</keyword>
<feature type="compositionally biased region" description="Acidic residues" evidence="5">
    <location>
        <begin position="59"/>
        <end position="83"/>
    </location>
</feature>
<feature type="transmembrane region" description="Helical" evidence="6">
    <location>
        <begin position="318"/>
        <end position="340"/>
    </location>
</feature>
<keyword evidence="4 6" id="KW-0472">Membrane</keyword>
<gene>
    <name evidence="8" type="ORF">OC846_004135</name>
</gene>
<feature type="transmembrane region" description="Helical" evidence="6">
    <location>
        <begin position="203"/>
        <end position="221"/>
    </location>
</feature>
<dbReference type="EMBL" id="JAPDMZ010000116">
    <property type="protein sequence ID" value="KAK0549309.1"/>
    <property type="molecule type" value="Genomic_DNA"/>
</dbReference>
<evidence type="ECO:0000256" key="3">
    <source>
        <dbReference type="ARBA" id="ARBA00022989"/>
    </source>
</evidence>
<dbReference type="GO" id="GO:0016020">
    <property type="term" value="C:membrane"/>
    <property type="evidence" value="ECO:0007669"/>
    <property type="project" value="UniProtKB-SubCell"/>
</dbReference>
<feature type="transmembrane region" description="Helical" evidence="6">
    <location>
        <begin position="227"/>
        <end position="245"/>
    </location>
</feature>
<name>A0AAN6GTI1_9BASI</name>
<feature type="transmembrane region" description="Helical" evidence="6">
    <location>
        <begin position="257"/>
        <end position="280"/>
    </location>
</feature>
<sequence>MPRPNSISSSHNHLHEEDEQSAPLLVDSPLLAPPGQHRHDIESQQHNSSSKTHSRAHNDDDDDDDDDGLEEEEENDDGDEEGPSVEAGAIPFPSQPDPSRRFRPKHYRTKRNMHHLRRWVAKNTGFLLISLAQVFYATMALLFKILNDLPPLPGEGPEDGRIGALEVISVRMFVTLSGCYIYLVFIARDPHPFLGPPEVRKLLVIRGFCGFFGLFGLYWSLQYLSLADATVITFLSPLATALLAAPLLKEPLYARQLIAGLVSIVGVILIARPHFIFGAWGGGGAGPHDGDLDMPVPGGDDAGGIGVGVLDLVPTSSIAIPAGMGAAIIASLGAAVASSLASSPTLAPTPTAASATITAQSVLSTSSYGVVSYPVTPSATSANKSDRQVTESERVTAVIVALVGVLGSAGAYISLRCIGTRASPTHSVAYFSTWSFIVASCGMVVLGQKFIIPRDVRWAILMILIGICGLVAQILAAMGLAREKAGRATIAVYLQAPLSIMYQLILLHTPLEPLSLLGSSIVLLASIWVTLAKN</sequence>
<evidence type="ECO:0000256" key="5">
    <source>
        <dbReference type="SAM" id="MobiDB-lite"/>
    </source>
</evidence>
<feature type="region of interest" description="Disordered" evidence="5">
    <location>
        <begin position="1"/>
        <end position="103"/>
    </location>
</feature>
<feature type="transmembrane region" description="Helical" evidence="6">
    <location>
        <begin position="427"/>
        <end position="446"/>
    </location>
</feature>
<dbReference type="PANTHER" id="PTHR22911">
    <property type="entry name" value="ACYL-MALONYL CONDENSING ENZYME-RELATED"/>
    <property type="match status" value="1"/>
</dbReference>
<feature type="transmembrane region" description="Helical" evidence="6">
    <location>
        <begin position="514"/>
        <end position="532"/>
    </location>
</feature>
<dbReference type="Pfam" id="PF00892">
    <property type="entry name" value="EamA"/>
    <property type="match status" value="2"/>
</dbReference>
<evidence type="ECO:0000256" key="6">
    <source>
        <dbReference type="SAM" id="Phobius"/>
    </source>
</evidence>
<reference evidence="8" key="1">
    <citation type="journal article" date="2023" name="PhytoFront">
        <title>Draft Genome Resources of Seven Strains of Tilletia horrida, Causal Agent of Kernel Smut of Rice.</title>
        <authorList>
            <person name="Khanal S."/>
            <person name="Antony Babu S."/>
            <person name="Zhou X.G."/>
        </authorList>
    </citation>
    <scope>NUCLEOTIDE SEQUENCE</scope>
    <source>
        <strain evidence="8">TX6</strain>
    </source>
</reference>
<feature type="transmembrane region" description="Helical" evidence="6">
    <location>
        <begin position="162"/>
        <end position="183"/>
    </location>
</feature>
<evidence type="ECO:0000313" key="8">
    <source>
        <dbReference type="EMBL" id="KAK0549309.1"/>
    </source>
</evidence>
<comment type="subcellular location">
    <subcellularLocation>
        <location evidence="1">Membrane</location>
        <topology evidence="1">Multi-pass membrane protein</topology>
    </subcellularLocation>
</comment>
<feature type="domain" description="EamA" evidence="7">
    <location>
        <begin position="124"/>
        <end position="271"/>
    </location>
</feature>
<comment type="caution">
    <text evidence="8">The sequence shown here is derived from an EMBL/GenBank/DDBJ whole genome shotgun (WGS) entry which is preliminary data.</text>
</comment>
<accession>A0AAN6GTI1</accession>
<evidence type="ECO:0000313" key="9">
    <source>
        <dbReference type="Proteomes" id="UP001176517"/>
    </source>
</evidence>
<dbReference type="InterPro" id="IPR000620">
    <property type="entry name" value="EamA_dom"/>
</dbReference>
<evidence type="ECO:0000256" key="4">
    <source>
        <dbReference type="ARBA" id="ARBA00023136"/>
    </source>
</evidence>